<dbReference type="RefSeq" id="WP_175532845.1">
    <property type="nucleotide sequence ID" value="NZ_FOMT01000002.1"/>
</dbReference>
<gene>
    <name evidence="1" type="ORF">SAMN05216378_2720</name>
</gene>
<dbReference type="SUPFAM" id="SSF48230">
    <property type="entry name" value="Chondroitin AC/alginate lyase"/>
    <property type="match status" value="1"/>
</dbReference>
<dbReference type="STRING" id="1045775.SAMN05216378_2720"/>
<evidence type="ECO:0000313" key="1">
    <source>
        <dbReference type="EMBL" id="SFE20802.1"/>
    </source>
</evidence>
<dbReference type="EMBL" id="FOMT01000002">
    <property type="protein sequence ID" value="SFE20802.1"/>
    <property type="molecule type" value="Genomic_DNA"/>
</dbReference>
<evidence type="ECO:0008006" key="3">
    <source>
        <dbReference type="Google" id="ProtNLM"/>
    </source>
</evidence>
<dbReference type="Proteomes" id="UP000198855">
    <property type="component" value="Unassembled WGS sequence"/>
</dbReference>
<dbReference type="AlphaFoldDB" id="A0A1I1YNC4"/>
<proteinExistence type="predicted"/>
<sequence>MNGQQQRQTELITIIALKAQNQPLQGSGLWFHNDIRDNFYYASYLFAAAVNAETQVILDNPSDAKKTAEAVLAKVLKLLQGNPEQPLYGHFPLHLNPSPEQARPHELPVELMGSLMAYFYTRCENELSEELKEAFKTALKHIYLGGFYRKPLQLFNHHEAKYTAAKIIFGQRFEDRELLEDGIASLKRTMERVTTLGMPEYGALPWFWHWVQAFTCAWELATEPAVKKQLADLLDYLWQERSLFYLKGAWAGAHSRGWPHDAPADRNVLHDYVQFGDFPLGEAMPRTEYAGFLCYPAPEDARRRALNRVKPVEVKKQIIKIDTGEEIPLHSYAYVTKDYAAGGIWERVKEFDNEQIRWMVSFPVTADNSVNQLYFFHPGEGYRDGDHRHQSDYAEVLYDKNRILTIFPVPEHAEQQEIIGVLPKGTWLQEEAGLFGQVQNCFIAILLKGSYSMKEHDEYHQVRLLGQPAAVAVEVWGREQAEELGMNSLSALVERFRTASLTLEPEAKLTYMGVSSPTILELTCNLIQ</sequence>
<keyword evidence="2" id="KW-1185">Reference proteome</keyword>
<evidence type="ECO:0000313" key="2">
    <source>
        <dbReference type="Proteomes" id="UP000198855"/>
    </source>
</evidence>
<accession>A0A1I1YNC4</accession>
<dbReference type="InterPro" id="IPR008929">
    <property type="entry name" value="Chondroitin_lyas"/>
</dbReference>
<name>A0A1I1YNC4_9BACL</name>
<reference evidence="2" key="1">
    <citation type="submission" date="2016-10" db="EMBL/GenBank/DDBJ databases">
        <authorList>
            <person name="Varghese N."/>
            <person name="Submissions S."/>
        </authorList>
    </citation>
    <scope>NUCLEOTIDE SEQUENCE [LARGE SCALE GENOMIC DNA]</scope>
    <source>
        <strain evidence="2">CGMCC 1.10784</strain>
    </source>
</reference>
<protein>
    <recommendedName>
        <fullName evidence="3">Heparinase II/III-like protein</fullName>
    </recommendedName>
</protein>
<organism evidence="1 2">
    <name type="scientific">Paenibacillus catalpae</name>
    <dbReference type="NCBI Taxonomy" id="1045775"/>
    <lineage>
        <taxon>Bacteria</taxon>
        <taxon>Bacillati</taxon>
        <taxon>Bacillota</taxon>
        <taxon>Bacilli</taxon>
        <taxon>Bacillales</taxon>
        <taxon>Paenibacillaceae</taxon>
        <taxon>Paenibacillus</taxon>
    </lineage>
</organism>